<reference evidence="2" key="1">
    <citation type="journal article" date="2010" name="Science">
        <title>Signatures of adaptation to obligate biotrophy in the Hyaloperonospora arabidopsidis genome.</title>
        <authorList>
            <person name="Baxter L."/>
            <person name="Tripathy S."/>
            <person name="Ishaque N."/>
            <person name="Boot N."/>
            <person name="Cabral A."/>
            <person name="Kemen E."/>
            <person name="Thines M."/>
            <person name="Ah-Fong A."/>
            <person name="Anderson R."/>
            <person name="Badejoko W."/>
            <person name="Bittner-Eddy P."/>
            <person name="Boore J.L."/>
            <person name="Chibucos M.C."/>
            <person name="Coates M."/>
            <person name="Dehal P."/>
            <person name="Delehaunty K."/>
            <person name="Dong S."/>
            <person name="Downton P."/>
            <person name="Dumas B."/>
            <person name="Fabro G."/>
            <person name="Fronick C."/>
            <person name="Fuerstenberg S.I."/>
            <person name="Fulton L."/>
            <person name="Gaulin E."/>
            <person name="Govers F."/>
            <person name="Hughes L."/>
            <person name="Humphray S."/>
            <person name="Jiang R.H."/>
            <person name="Judelson H."/>
            <person name="Kamoun S."/>
            <person name="Kyung K."/>
            <person name="Meijer H."/>
            <person name="Minx P."/>
            <person name="Morris P."/>
            <person name="Nelson J."/>
            <person name="Phuntumart V."/>
            <person name="Qutob D."/>
            <person name="Rehmany A."/>
            <person name="Rougon-Cardoso A."/>
            <person name="Ryden P."/>
            <person name="Torto-Alalibo T."/>
            <person name="Studholme D."/>
            <person name="Wang Y."/>
            <person name="Win J."/>
            <person name="Wood J."/>
            <person name="Clifton S.W."/>
            <person name="Rogers J."/>
            <person name="Van den Ackerveken G."/>
            <person name="Jones J.D."/>
            <person name="McDowell J.M."/>
            <person name="Beynon J."/>
            <person name="Tyler B.M."/>
        </authorList>
    </citation>
    <scope>NUCLEOTIDE SEQUENCE [LARGE SCALE GENOMIC DNA]</scope>
    <source>
        <strain evidence="2">Emoy2</strain>
    </source>
</reference>
<dbReference type="InParanoid" id="M4BEF0"/>
<proteinExistence type="predicted"/>
<evidence type="ECO:0000313" key="2">
    <source>
        <dbReference type="Proteomes" id="UP000011713"/>
    </source>
</evidence>
<dbReference type="Proteomes" id="UP000011713">
    <property type="component" value="Unassembled WGS sequence"/>
</dbReference>
<organism evidence="1 2">
    <name type="scientific">Hyaloperonospora arabidopsidis (strain Emoy2)</name>
    <name type="common">Downy mildew agent</name>
    <name type="synonym">Peronospora arabidopsidis</name>
    <dbReference type="NCBI Taxonomy" id="559515"/>
    <lineage>
        <taxon>Eukaryota</taxon>
        <taxon>Sar</taxon>
        <taxon>Stramenopiles</taxon>
        <taxon>Oomycota</taxon>
        <taxon>Peronosporomycetes</taxon>
        <taxon>Peronosporales</taxon>
        <taxon>Peronosporaceae</taxon>
        <taxon>Hyaloperonospora</taxon>
    </lineage>
</organism>
<reference evidence="1" key="2">
    <citation type="submission" date="2015-06" db="UniProtKB">
        <authorList>
            <consortium name="EnsemblProtists"/>
        </authorList>
    </citation>
    <scope>IDENTIFICATION</scope>
    <source>
        <strain evidence="1">Emoy2</strain>
    </source>
</reference>
<sequence>MVVCYAMWRQEKMHQGDATFISDTFTFKRDRVAYYGSDDSDEELPLAKHRSPTPRMV</sequence>
<keyword evidence="2" id="KW-1185">Reference proteome</keyword>
<dbReference type="AlphaFoldDB" id="M4BEF0"/>
<protein>
    <submittedName>
        <fullName evidence="1">Uncharacterized protein</fullName>
    </submittedName>
</protein>
<evidence type="ECO:0000313" key="1">
    <source>
        <dbReference type="EnsemblProtists" id="HpaP804668"/>
    </source>
</evidence>
<accession>M4BEF0</accession>
<dbReference type="EMBL" id="JH598174">
    <property type="status" value="NOT_ANNOTATED_CDS"/>
    <property type="molecule type" value="Genomic_DNA"/>
</dbReference>
<name>M4BEF0_HYAAE</name>
<dbReference type="HOGENOM" id="CLU_3000514_0_0_1"/>
<dbReference type="eggNOG" id="ENOG502SBQV">
    <property type="taxonomic scope" value="Eukaryota"/>
</dbReference>
<dbReference type="EnsemblProtists" id="HpaT804668">
    <property type="protein sequence ID" value="HpaP804668"/>
    <property type="gene ID" value="HpaG804668"/>
</dbReference>
<dbReference type="VEuPathDB" id="FungiDB:HpaG804668"/>